<dbReference type="InterPro" id="IPR027417">
    <property type="entry name" value="P-loop_NTPase"/>
</dbReference>
<evidence type="ECO:0000256" key="5">
    <source>
        <dbReference type="HAMAP-Rule" id="MF_00376"/>
    </source>
</evidence>
<organism evidence="7 8">
    <name type="scientific">Ferrimonas lipolytica</name>
    <dbReference type="NCBI Taxonomy" id="2724191"/>
    <lineage>
        <taxon>Bacteria</taxon>
        <taxon>Pseudomonadati</taxon>
        <taxon>Pseudomonadota</taxon>
        <taxon>Gammaproteobacteria</taxon>
        <taxon>Alteromonadales</taxon>
        <taxon>Ferrimonadaceae</taxon>
        <taxon>Ferrimonas</taxon>
    </lineage>
</organism>
<comment type="function">
    <text evidence="5">Catalyzes the phosphorylation of the 3'-hydroxyl group of dephosphocoenzyme A to form coenzyme A.</text>
</comment>
<gene>
    <name evidence="5 7" type="primary">coaE</name>
    <name evidence="7" type="ORF">HER31_17565</name>
</gene>
<dbReference type="SUPFAM" id="SSF52540">
    <property type="entry name" value="P-loop containing nucleoside triphosphate hydrolases"/>
    <property type="match status" value="1"/>
</dbReference>
<evidence type="ECO:0000313" key="7">
    <source>
        <dbReference type="EMBL" id="QIZ78546.1"/>
    </source>
</evidence>
<comment type="subcellular location">
    <subcellularLocation>
        <location evidence="5">Cytoplasm</location>
    </subcellularLocation>
</comment>
<keyword evidence="5 7" id="KW-0418">Kinase</keyword>
<accession>A0A6H1UJZ8</accession>
<feature type="binding site" evidence="5">
    <location>
        <begin position="13"/>
        <end position="18"/>
    </location>
    <ligand>
        <name>ATP</name>
        <dbReference type="ChEBI" id="CHEBI:30616"/>
    </ligand>
</feature>
<dbReference type="GO" id="GO:0015937">
    <property type="term" value="P:coenzyme A biosynthetic process"/>
    <property type="evidence" value="ECO:0007669"/>
    <property type="project" value="UniProtKB-UniRule"/>
</dbReference>
<evidence type="ECO:0000313" key="8">
    <source>
        <dbReference type="Proteomes" id="UP000501602"/>
    </source>
</evidence>
<dbReference type="PANTHER" id="PTHR10695">
    <property type="entry name" value="DEPHOSPHO-COA KINASE-RELATED"/>
    <property type="match status" value="1"/>
</dbReference>
<sequence length="200" mass="22223">MNKLLVGLTGGIGAGKTQVSDRFADLGVTIVDTDVIARHVVAKGSDGLAAITEHFGTKVLTADGQLDRAQLRELVFNQPEQRQWLNRLTHPMIRAEMLVQCQQAASAYVVVVVPLLLEGDMHQLVDRILVVDVDEQTQLKRTIARDNNNPELVKKIIASQIDRPSRLAKADDIIDNSAQLCDLQHQVVKLHQYYLSLTEK</sequence>
<evidence type="ECO:0000256" key="3">
    <source>
        <dbReference type="ARBA" id="ARBA00022840"/>
    </source>
</evidence>
<keyword evidence="8" id="KW-1185">Reference proteome</keyword>
<dbReference type="GO" id="GO:0005737">
    <property type="term" value="C:cytoplasm"/>
    <property type="evidence" value="ECO:0007669"/>
    <property type="project" value="UniProtKB-SubCell"/>
</dbReference>
<keyword evidence="3 5" id="KW-0067">ATP-binding</keyword>
<dbReference type="HAMAP" id="MF_00376">
    <property type="entry name" value="Dephospho_CoA_kinase"/>
    <property type="match status" value="1"/>
</dbReference>
<comment type="pathway">
    <text evidence="5">Cofactor biosynthesis; coenzyme A biosynthesis; CoA from (R)-pantothenate: step 5/5.</text>
</comment>
<evidence type="ECO:0000256" key="2">
    <source>
        <dbReference type="ARBA" id="ARBA00022741"/>
    </source>
</evidence>
<evidence type="ECO:0000256" key="6">
    <source>
        <dbReference type="NCBIfam" id="TIGR00152"/>
    </source>
</evidence>
<dbReference type="PROSITE" id="PS51219">
    <property type="entry name" value="DPCK"/>
    <property type="match status" value="1"/>
</dbReference>
<dbReference type="EMBL" id="CP051180">
    <property type="protein sequence ID" value="QIZ78546.1"/>
    <property type="molecule type" value="Genomic_DNA"/>
</dbReference>
<dbReference type="Gene3D" id="3.40.50.300">
    <property type="entry name" value="P-loop containing nucleotide triphosphate hydrolases"/>
    <property type="match status" value="1"/>
</dbReference>
<dbReference type="GO" id="GO:0005524">
    <property type="term" value="F:ATP binding"/>
    <property type="evidence" value="ECO:0007669"/>
    <property type="project" value="UniProtKB-UniRule"/>
</dbReference>
<dbReference type="Proteomes" id="UP000501602">
    <property type="component" value="Chromosome"/>
</dbReference>
<dbReference type="Pfam" id="PF01121">
    <property type="entry name" value="CoaE"/>
    <property type="match status" value="1"/>
</dbReference>
<keyword evidence="2 5" id="KW-0547">Nucleotide-binding</keyword>
<dbReference type="UniPathway" id="UPA00241">
    <property type="reaction ID" value="UER00356"/>
</dbReference>
<keyword evidence="5 7" id="KW-0808">Transferase</keyword>
<keyword evidence="5" id="KW-0963">Cytoplasm</keyword>
<keyword evidence="4 5" id="KW-0173">Coenzyme A biosynthesis</keyword>
<dbReference type="RefSeq" id="WP_168662612.1">
    <property type="nucleotide sequence ID" value="NZ_CP051180.1"/>
</dbReference>
<dbReference type="AlphaFoldDB" id="A0A6H1UJZ8"/>
<dbReference type="KEGG" id="fes:HER31_17565"/>
<comment type="similarity">
    <text evidence="1 5">Belongs to the CoaE family.</text>
</comment>
<dbReference type="EC" id="2.7.1.24" evidence="5 6"/>
<evidence type="ECO:0000256" key="1">
    <source>
        <dbReference type="ARBA" id="ARBA00009018"/>
    </source>
</evidence>
<dbReference type="CDD" id="cd02022">
    <property type="entry name" value="DPCK"/>
    <property type="match status" value="1"/>
</dbReference>
<dbReference type="InterPro" id="IPR001977">
    <property type="entry name" value="Depp_CoAkinase"/>
</dbReference>
<comment type="catalytic activity">
    <reaction evidence="5">
        <text>3'-dephospho-CoA + ATP = ADP + CoA + H(+)</text>
        <dbReference type="Rhea" id="RHEA:18245"/>
        <dbReference type="ChEBI" id="CHEBI:15378"/>
        <dbReference type="ChEBI" id="CHEBI:30616"/>
        <dbReference type="ChEBI" id="CHEBI:57287"/>
        <dbReference type="ChEBI" id="CHEBI:57328"/>
        <dbReference type="ChEBI" id="CHEBI:456216"/>
        <dbReference type="EC" id="2.7.1.24"/>
    </reaction>
</comment>
<evidence type="ECO:0000256" key="4">
    <source>
        <dbReference type="ARBA" id="ARBA00022993"/>
    </source>
</evidence>
<dbReference type="GO" id="GO:0004140">
    <property type="term" value="F:dephospho-CoA kinase activity"/>
    <property type="evidence" value="ECO:0007669"/>
    <property type="project" value="UniProtKB-UniRule"/>
</dbReference>
<reference evidence="7 8" key="1">
    <citation type="submission" date="2020-04" db="EMBL/GenBank/DDBJ databases">
        <title>Ferrimonas sp. S7 isolated from sea water.</title>
        <authorList>
            <person name="Bae S.S."/>
            <person name="Baek K."/>
        </authorList>
    </citation>
    <scope>NUCLEOTIDE SEQUENCE [LARGE SCALE GENOMIC DNA]</scope>
    <source>
        <strain evidence="7 8">S7</strain>
    </source>
</reference>
<protein>
    <recommendedName>
        <fullName evidence="5 6">Dephospho-CoA kinase</fullName>
        <ecNumber evidence="5 6">2.7.1.24</ecNumber>
    </recommendedName>
    <alternativeName>
        <fullName evidence="5">Dephosphocoenzyme A kinase</fullName>
    </alternativeName>
</protein>
<dbReference type="NCBIfam" id="TIGR00152">
    <property type="entry name" value="dephospho-CoA kinase"/>
    <property type="match status" value="1"/>
</dbReference>
<proteinExistence type="inferred from homology"/>
<name>A0A6H1UJZ8_9GAMM</name>
<dbReference type="PANTHER" id="PTHR10695:SF46">
    <property type="entry name" value="BIFUNCTIONAL COENZYME A SYNTHASE-RELATED"/>
    <property type="match status" value="1"/>
</dbReference>